<feature type="region of interest" description="Disordered" evidence="1">
    <location>
        <begin position="12"/>
        <end position="50"/>
    </location>
</feature>
<protein>
    <submittedName>
        <fullName evidence="2">Uncharacterized protein</fullName>
    </submittedName>
</protein>
<proteinExistence type="predicted"/>
<gene>
    <name evidence="2" type="ORF">MMYC01_207631</name>
</gene>
<organism evidence="2 3">
    <name type="scientific">Madurella mycetomatis</name>
    <dbReference type="NCBI Taxonomy" id="100816"/>
    <lineage>
        <taxon>Eukaryota</taxon>
        <taxon>Fungi</taxon>
        <taxon>Dikarya</taxon>
        <taxon>Ascomycota</taxon>
        <taxon>Pezizomycotina</taxon>
        <taxon>Sordariomycetes</taxon>
        <taxon>Sordariomycetidae</taxon>
        <taxon>Sordariales</taxon>
        <taxon>Sordariales incertae sedis</taxon>
        <taxon>Madurella</taxon>
    </lineage>
</organism>
<feature type="region of interest" description="Disordered" evidence="1">
    <location>
        <begin position="83"/>
        <end position="105"/>
    </location>
</feature>
<evidence type="ECO:0000313" key="3">
    <source>
        <dbReference type="Proteomes" id="UP000078237"/>
    </source>
</evidence>
<dbReference type="Proteomes" id="UP000078237">
    <property type="component" value="Unassembled WGS sequence"/>
</dbReference>
<feature type="non-terminal residue" evidence="2">
    <location>
        <position position="105"/>
    </location>
</feature>
<dbReference type="EMBL" id="LCTW02000263">
    <property type="protein sequence ID" value="KXX75553.1"/>
    <property type="molecule type" value="Genomic_DNA"/>
</dbReference>
<reference evidence="2 3" key="1">
    <citation type="journal article" date="2016" name="Genome Announc.">
        <title>Genome Sequence of Madurella mycetomatis mm55, Isolated from a Human Mycetoma Case in Sudan.</title>
        <authorList>
            <person name="Smit S."/>
            <person name="Derks M.F."/>
            <person name="Bervoets S."/>
            <person name="Fahal A."/>
            <person name="van Leeuwen W."/>
            <person name="van Belkum A."/>
            <person name="van de Sande W.W."/>
        </authorList>
    </citation>
    <scope>NUCLEOTIDE SEQUENCE [LARGE SCALE GENOMIC DNA]</scope>
    <source>
        <strain evidence="3">mm55</strain>
    </source>
</reference>
<keyword evidence="3" id="KW-1185">Reference proteome</keyword>
<name>A0A175VVZ8_9PEZI</name>
<accession>A0A175VVZ8</accession>
<comment type="caution">
    <text evidence="2">The sequence shown here is derived from an EMBL/GenBank/DDBJ whole genome shotgun (WGS) entry which is preliminary data.</text>
</comment>
<evidence type="ECO:0000313" key="2">
    <source>
        <dbReference type="EMBL" id="KXX75553.1"/>
    </source>
</evidence>
<evidence type="ECO:0000256" key="1">
    <source>
        <dbReference type="SAM" id="MobiDB-lite"/>
    </source>
</evidence>
<dbReference type="VEuPathDB" id="FungiDB:MMYC01_207631"/>
<feature type="non-terminal residue" evidence="2">
    <location>
        <position position="1"/>
    </location>
</feature>
<dbReference type="AlphaFoldDB" id="A0A175VVZ8"/>
<sequence length="105" mass="11241">AIIILLVSLKQGRVEEQTSTGPPDPPDSTGCGDSRLGTGKDSLPYGPEGTDEFEVTIRESSAPTWSTSLEPGDEEDIDVAQEIPDDDELTVPYESAEDDDGDFPQ</sequence>